<sequence>MDQIFFNSWWYAPLPTIILGTSFRQWVIRVFFGVNDPSLGSRLIEFQSQNMTVAARAIAEKKVSG</sequence>
<reference evidence="2" key="1">
    <citation type="journal article" date="2019" name="Int. J. Syst. Evol. Microbiol.">
        <title>The Global Catalogue of Microorganisms (GCM) 10K type strain sequencing project: providing services to taxonomists for standard genome sequencing and annotation.</title>
        <authorList>
            <consortium name="The Broad Institute Genomics Platform"/>
            <consortium name="The Broad Institute Genome Sequencing Center for Infectious Disease"/>
            <person name="Wu L."/>
            <person name="Ma J."/>
        </authorList>
    </citation>
    <scope>NUCLEOTIDE SEQUENCE [LARGE SCALE GENOMIC DNA]</scope>
    <source>
        <strain evidence="2">KCTC 62102</strain>
    </source>
</reference>
<gene>
    <name evidence="1" type="ORF">ACFOD6_17895</name>
</gene>
<comment type="caution">
    <text evidence="1">The sequence shown here is derived from an EMBL/GenBank/DDBJ whole genome shotgun (WGS) entry which is preliminary data.</text>
</comment>
<name>A0ABV7DXQ8_9RHOB</name>
<accession>A0ABV7DXQ8</accession>
<feature type="non-terminal residue" evidence="1">
    <location>
        <position position="65"/>
    </location>
</feature>
<dbReference type="EMBL" id="JBHRSM010000040">
    <property type="protein sequence ID" value="MFC3087918.1"/>
    <property type="molecule type" value="Genomic_DNA"/>
</dbReference>
<dbReference type="RefSeq" id="WP_386259698.1">
    <property type="nucleotide sequence ID" value="NZ_JBHRSM010000040.1"/>
</dbReference>
<evidence type="ECO:0000313" key="1">
    <source>
        <dbReference type="EMBL" id="MFC3087918.1"/>
    </source>
</evidence>
<dbReference type="Proteomes" id="UP001595445">
    <property type="component" value="Unassembled WGS sequence"/>
</dbReference>
<keyword evidence="2" id="KW-1185">Reference proteome</keyword>
<organism evidence="1 2">
    <name type="scientific">Tabrizicola soli</name>
    <dbReference type="NCBI Taxonomy" id="2185115"/>
    <lineage>
        <taxon>Bacteria</taxon>
        <taxon>Pseudomonadati</taxon>
        <taxon>Pseudomonadota</taxon>
        <taxon>Alphaproteobacteria</taxon>
        <taxon>Rhodobacterales</taxon>
        <taxon>Paracoccaceae</taxon>
        <taxon>Tabrizicola</taxon>
    </lineage>
</organism>
<proteinExistence type="predicted"/>
<evidence type="ECO:0000313" key="2">
    <source>
        <dbReference type="Proteomes" id="UP001595445"/>
    </source>
</evidence>
<protein>
    <submittedName>
        <fullName evidence="1">Uncharacterized protein</fullName>
    </submittedName>
</protein>